<evidence type="ECO:0000313" key="2">
    <source>
        <dbReference type="Proteomes" id="UP000075714"/>
    </source>
</evidence>
<name>A0A150FW61_GONPE</name>
<sequence length="195" mass="20179">MDAVVVRIGCEALRAAKALLLRKQAPPGGGGVCLERWLADAVDWWRLAGAAARHTLSFALVISEKKVVVDALGWQTQLDRFKLASGEPRQAAALLATLAKLLRRTDPRVVVAPDYSVWLCALTAAGPEEVSRTCPAATSGASEASAAEVLPASGTPQGASGAEAARASWRALLLEDVALLGGALELAVADGFSPS</sequence>
<evidence type="ECO:0000313" key="1">
    <source>
        <dbReference type="EMBL" id="KXZ41270.1"/>
    </source>
</evidence>
<dbReference type="AlphaFoldDB" id="A0A150FW61"/>
<gene>
    <name evidence="1" type="ORF">GPECTOR_589g657</name>
</gene>
<dbReference type="EMBL" id="LSYV01000586">
    <property type="protein sequence ID" value="KXZ41270.1"/>
    <property type="molecule type" value="Genomic_DNA"/>
</dbReference>
<dbReference type="Proteomes" id="UP000075714">
    <property type="component" value="Unassembled WGS sequence"/>
</dbReference>
<accession>A0A150FW61</accession>
<keyword evidence="2" id="KW-1185">Reference proteome</keyword>
<organism evidence="1 2">
    <name type="scientific">Gonium pectorale</name>
    <name type="common">Green alga</name>
    <dbReference type="NCBI Taxonomy" id="33097"/>
    <lineage>
        <taxon>Eukaryota</taxon>
        <taxon>Viridiplantae</taxon>
        <taxon>Chlorophyta</taxon>
        <taxon>core chlorophytes</taxon>
        <taxon>Chlorophyceae</taxon>
        <taxon>CS clade</taxon>
        <taxon>Chlamydomonadales</taxon>
        <taxon>Volvocaceae</taxon>
        <taxon>Gonium</taxon>
    </lineage>
</organism>
<comment type="caution">
    <text evidence="1">The sequence shown here is derived from an EMBL/GenBank/DDBJ whole genome shotgun (WGS) entry which is preliminary data.</text>
</comment>
<reference evidence="2" key="1">
    <citation type="journal article" date="2016" name="Nat. Commun.">
        <title>The Gonium pectorale genome demonstrates co-option of cell cycle regulation during the evolution of multicellularity.</title>
        <authorList>
            <person name="Hanschen E.R."/>
            <person name="Marriage T.N."/>
            <person name="Ferris P.J."/>
            <person name="Hamaji T."/>
            <person name="Toyoda A."/>
            <person name="Fujiyama A."/>
            <person name="Neme R."/>
            <person name="Noguchi H."/>
            <person name="Minakuchi Y."/>
            <person name="Suzuki M."/>
            <person name="Kawai-Toyooka H."/>
            <person name="Smith D.R."/>
            <person name="Sparks H."/>
            <person name="Anderson J."/>
            <person name="Bakaric R."/>
            <person name="Luria V."/>
            <person name="Karger A."/>
            <person name="Kirschner M.W."/>
            <person name="Durand P.M."/>
            <person name="Michod R.E."/>
            <person name="Nozaki H."/>
            <person name="Olson B.J."/>
        </authorList>
    </citation>
    <scope>NUCLEOTIDE SEQUENCE [LARGE SCALE GENOMIC DNA]</scope>
    <source>
        <strain evidence="2">NIES-2863</strain>
    </source>
</reference>
<proteinExistence type="predicted"/>
<protein>
    <submittedName>
        <fullName evidence="1">Uncharacterized protein</fullName>
    </submittedName>
</protein>